<dbReference type="SUPFAM" id="SSF49899">
    <property type="entry name" value="Concanavalin A-like lectins/glucanases"/>
    <property type="match status" value="1"/>
</dbReference>
<dbReference type="SMART" id="SM00560">
    <property type="entry name" value="LamGL"/>
    <property type="match status" value="1"/>
</dbReference>
<dbReference type="PROSITE" id="PS50025">
    <property type="entry name" value="LAM_G_DOMAIN"/>
    <property type="match status" value="1"/>
</dbReference>
<protein>
    <submittedName>
        <fullName evidence="4">Sialidase</fullName>
        <ecNumber evidence="4">3.2.1.18</ecNumber>
    </submittedName>
</protein>
<dbReference type="Proteomes" id="UP000014062">
    <property type="component" value="Chromosome"/>
</dbReference>
<feature type="domain" description="Laminin G" evidence="3">
    <location>
        <begin position="1"/>
        <end position="90"/>
    </location>
</feature>
<evidence type="ECO:0000256" key="2">
    <source>
        <dbReference type="ARBA" id="ARBA00023157"/>
    </source>
</evidence>
<gene>
    <name evidence="4" type="ORF">SLI_6909</name>
</gene>
<dbReference type="EC" id="3.2.1.18" evidence="4"/>
<dbReference type="AlphaFoldDB" id="A0A7U9DWV7"/>
<keyword evidence="4" id="KW-0326">Glycosidase</keyword>
<evidence type="ECO:0000313" key="5">
    <source>
        <dbReference type="Proteomes" id="UP000014062"/>
    </source>
</evidence>
<evidence type="ECO:0000259" key="3">
    <source>
        <dbReference type="PROSITE" id="PS50025"/>
    </source>
</evidence>
<name>A0A7U9DWV7_STRLI</name>
<dbReference type="EMBL" id="CM001889">
    <property type="protein sequence ID" value="EOY51614.1"/>
    <property type="molecule type" value="Genomic_DNA"/>
</dbReference>
<keyword evidence="4" id="KW-0378">Hydrolase</keyword>
<accession>A0A7U9DWV7</accession>
<organism evidence="4 5">
    <name type="scientific">Streptomyces lividans 1326</name>
    <dbReference type="NCBI Taxonomy" id="1200984"/>
    <lineage>
        <taxon>Bacteria</taxon>
        <taxon>Bacillati</taxon>
        <taxon>Actinomycetota</taxon>
        <taxon>Actinomycetes</taxon>
        <taxon>Kitasatosporales</taxon>
        <taxon>Streptomycetaceae</taxon>
        <taxon>Streptomyces</taxon>
    </lineage>
</organism>
<dbReference type="InterPro" id="IPR013320">
    <property type="entry name" value="ConA-like_dom_sf"/>
</dbReference>
<evidence type="ECO:0000313" key="4">
    <source>
        <dbReference type="EMBL" id="EOY51614.1"/>
    </source>
</evidence>
<dbReference type="Gene3D" id="2.60.120.200">
    <property type="match status" value="1"/>
</dbReference>
<reference evidence="5" key="1">
    <citation type="journal article" date="2013" name="Genome Biol. Evol.">
        <title>The genome sequence of Streptomyces lividans 66 reveals a novel tRNA-dependent peptide biosynthetic system within a metal-related genomic island.</title>
        <authorList>
            <person name="Cruz-Morales P."/>
            <person name="Vijgenboom E."/>
            <person name="Iruegas-Bocardo F."/>
            <person name="Girard G."/>
            <person name="Yanez-Guerra L.A."/>
            <person name="Ramos-Aboites H.E."/>
            <person name="Pernodet J.L."/>
            <person name="Anne J."/>
            <person name="van Wezel G.P."/>
            <person name="Barona-Gomez F."/>
        </authorList>
    </citation>
    <scope>NUCLEOTIDE SEQUENCE [LARGE SCALE GENOMIC DNA]</scope>
    <source>
        <strain evidence="5">1326</strain>
    </source>
</reference>
<dbReference type="InterPro" id="IPR006558">
    <property type="entry name" value="LamG-like"/>
</dbReference>
<dbReference type="Pfam" id="PF13385">
    <property type="entry name" value="Laminin_G_3"/>
    <property type="match status" value="1"/>
</dbReference>
<proteinExistence type="predicted"/>
<sequence length="118" mass="12334">MRTDRAYDDGRWHRLTLRRGGGRLTLFVDGSAAADAADVPGSVSRNSPFGVHIGERMDGRARFTGAVDDVQVWNSALTDTEIAAGVPPAAGRSTVLHLPLDRVDEAAADTGGSTDTGG</sequence>
<dbReference type="InterPro" id="IPR001791">
    <property type="entry name" value="Laminin_G"/>
</dbReference>
<keyword evidence="1" id="KW-0732">Signal</keyword>
<dbReference type="CDD" id="cd00110">
    <property type="entry name" value="LamG"/>
    <property type="match status" value="1"/>
</dbReference>
<evidence type="ECO:0000256" key="1">
    <source>
        <dbReference type="ARBA" id="ARBA00022729"/>
    </source>
</evidence>
<keyword evidence="2" id="KW-1015">Disulfide bond</keyword>
<dbReference type="GO" id="GO:0004308">
    <property type="term" value="F:exo-alpha-sialidase activity"/>
    <property type="evidence" value="ECO:0007669"/>
    <property type="project" value="UniProtKB-EC"/>
</dbReference>